<protein>
    <recommendedName>
        <fullName evidence="2">FAS1 domain-containing protein</fullName>
    </recommendedName>
</protein>
<dbReference type="SUPFAM" id="SSF82153">
    <property type="entry name" value="FAS1 domain"/>
    <property type="match status" value="2"/>
</dbReference>
<comment type="caution">
    <text evidence="3">The sequence shown here is derived from an EMBL/GenBank/DDBJ whole genome shotgun (WGS) entry which is preliminary data.</text>
</comment>
<evidence type="ECO:0000259" key="2">
    <source>
        <dbReference type="PROSITE" id="PS50213"/>
    </source>
</evidence>
<sequence>MRLQPAQHISCALVLMVMMLAPELLARRIWDIILNDFTTHSFGRVLISRNLTALLDAENITVYLPSSDAFFKYESQLTEPVNWITFLTYTTQIGRHILASLPKHGKMTSRLGSDKYLYVNTFYIDKRQITTINGAAIVRADIVADNGVIHVLDSIIFPVSSGLTIAQYIEKPEDHSLSFRAIVMAEVVAQSLKVKTNSSQTLMTSFSPNDSYLMNMPDYGKTPLFENITLLRQVYEAHIIENEALFFPTRCMIFHQERPLYVVSNRVHARVVKPNIATANGVIHVIDNLLLYVYHNAVQITSEDNVNSTRIFNKCIKKLREDQVNNLATVTLTMFVPSDLAFSRSPLFWQRPFYTPDHYTR</sequence>
<organism evidence="3 4">
    <name type="scientific">Candidula unifasciata</name>
    <dbReference type="NCBI Taxonomy" id="100452"/>
    <lineage>
        <taxon>Eukaryota</taxon>
        <taxon>Metazoa</taxon>
        <taxon>Spiralia</taxon>
        <taxon>Lophotrochozoa</taxon>
        <taxon>Mollusca</taxon>
        <taxon>Gastropoda</taxon>
        <taxon>Heterobranchia</taxon>
        <taxon>Euthyneura</taxon>
        <taxon>Panpulmonata</taxon>
        <taxon>Eupulmonata</taxon>
        <taxon>Stylommatophora</taxon>
        <taxon>Helicina</taxon>
        <taxon>Helicoidea</taxon>
        <taxon>Geomitridae</taxon>
        <taxon>Candidula</taxon>
    </lineage>
</organism>
<dbReference type="InterPro" id="IPR036378">
    <property type="entry name" value="FAS1_dom_sf"/>
</dbReference>
<dbReference type="InterPro" id="IPR000782">
    <property type="entry name" value="FAS1_domain"/>
</dbReference>
<dbReference type="Gene3D" id="2.30.180.10">
    <property type="entry name" value="FAS1 domain"/>
    <property type="match status" value="2"/>
</dbReference>
<dbReference type="Pfam" id="PF02469">
    <property type="entry name" value="Fasciclin"/>
    <property type="match status" value="2"/>
</dbReference>
<dbReference type="EMBL" id="CAJHNH020000907">
    <property type="protein sequence ID" value="CAG5120490.1"/>
    <property type="molecule type" value="Genomic_DNA"/>
</dbReference>
<feature type="chain" id="PRO_5035802966" description="FAS1 domain-containing protein" evidence="1">
    <location>
        <begin position="27"/>
        <end position="361"/>
    </location>
</feature>
<dbReference type="GO" id="GO:0005615">
    <property type="term" value="C:extracellular space"/>
    <property type="evidence" value="ECO:0007669"/>
    <property type="project" value="TreeGrafter"/>
</dbReference>
<proteinExistence type="predicted"/>
<dbReference type="Proteomes" id="UP000678393">
    <property type="component" value="Unassembled WGS sequence"/>
</dbReference>
<dbReference type="SMART" id="SM00554">
    <property type="entry name" value="FAS1"/>
    <property type="match status" value="2"/>
</dbReference>
<feature type="domain" description="FAS1" evidence="2">
    <location>
        <begin position="26"/>
        <end position="156"/>
    </location>
</feature>
<dbReference type="PANTHER" id="PTHR10900">
    <property type="entry name" value="PERIOSTIN-RELATED"/>
    <property type="match status" value="1"/>
</dbReference>
<gene>
    <name evidence="3" type="ORF">CUNI_LOCUS6048</name>
</gene>
<keyword evidence="4" id="KW-1185">Reference proteome</keyword>
<keyword evidence="1" id="KW-0732">Signal</keyword>
<dbReference type="PROSITE" id="PS50213">
    <property type="entry name" value="FAS1"/>
    <property type="match status" value="2"/>
</dbReference>
<feature type="signal peptide" evidence="1">
    <location>
        <begin position="1"/>
        <end position="26"/>
    </location>
</feature>
<dbReference type="AlphaFoldDB" id="A0A8S3YZ43"/>
<feature type="non-terminal residue" evidence="3">
    <location>
        <position position="361"/>
    </location>
</feature>
<reference evidence="3" key="1">
    <citation type="submission" date="2021-04" db="EMBL/GenBank/DDBJ databases">
        <authorList>
            <consortium name="Molecular Ecology Group"/>
        </authorList>
    </citation>
    <scope>NUCLEOTIDE SEQUENCE</scope>
</reference>
<dbReference type="OrthoDB" id="6159053at2759"/>
<evidence type="ECO:0000313" key="4">
    <source>
        <dbReference type="Proteomes" id="UP000678393"/>
    </source>
</evidence>
<accession>A0A8S3YZ43</accession>
<feature type="domain" description="FAS1" evidence="2">
    <location>
        <begin position="162"/>
        <end position="290"/>
    </location>
</feature>
<name>A0A8S3YZ43_9EUPU</name>
<dbReference type="PANTHER" id="PTHR10900:SF77">
    <property type="entry name" value="FI19380P1"/>
    <property type="match status" value="1"/>
</dbReference>
<evidence type="ECO:0000256" key="1">
    <source>
        <dbReference type="SAM" id="SignalP"/>
    </source>
</evidence>
<dbReference type="InterPro" id="IPR050904">
    <property type="entry name" value="Adhesion/Biosynth-related"/>
</dbReference>
<evidence type="ECO:0000313" key="3">
    <source>
        <dbReference type="EMBL" id="CAG5120490.1"/>
    </source>
</evidence>